<dbReference type="AlphaFoldDB" id="A0A409WQX5"/>
<comment type="caution">
    <text evidence="1">The sequence shown here is derived from an EMBL/GenBank/DDBJ whole genome shotgun (WGS) entry which is preliminary data.</text>
</comment>
<gene>
    <name evidence="1" type="ORF">CVT25_001899</name>
</gene>
<accession>A0A409WQX5</accession>
<dbReference type="OrthoDB" id="3232239at2759"/>
<name>A0A409WQX5_PSICY</name>
<reference evidence="1 2" key="1">
    <citation type="journal article" date="2018" name="Evol. Lett.">
        <title>Horizontal gene cluster transfer increased hallucinogenic mushroom diversity.</title>
        <authorList>
            <person name="Reynolds H.T."/>
            <person name="Vijayakumar V."/>
            <person name="Gluck-Thaler E."/>
            <person name="Korotkin H.B."/>
            <person name="Matheny P.B."/>
            <person name="Slot J.C."/>
        </authorList>
    </citation>
    <scope>NUCLEOTIDE SEQUENCE [LARGE SCALE GENOMIC DNA]</scope>
    <source>
        <strain evidence="1 2">2631</strain>
    </source>
</reference>
<keyword evidence="2" id="KW-1185">Reference proteome</keyword>
<protein>
    <recommendedName>
        <fullName evidence="3">F-box domain-containing protein</fullName>
    </recommendedName>
</protein>
<organism evidence="1 2">
    <name type="scientific">Psilocybe cyanescens</name>
    <dbReference type="NCBI Taxonomy" id="93625"/>
    <lineage>
        <taxon>Eukaryota</taxon>
        <taxon>Fungi</taxon>
        <taxon>Dikarya</taxon>
        <taxon>Basidiomycota</taxon>
        <taxon>Agaricomycotina</taxon>
        <taxon>Agaricomycetes</taxon>
        <taxon>Agaricomycetidae</taxon>
        <taxon>Agaricales</taxon>
        <taxon>Agaricineae</taxon>
        <taxon>Strophariaceae</taxon>
        <taxon>Psilocybe</taxon>
    </lineage>
</organism>
<sequence length="359" mass="41225">MSIHTCPPELIRLMVEDLSSDRAALRALTFTCKQLNYEATRLLCTSVTMKDATSHLMYLRMLSENPCMARLVRIYHFPETGDTERGKLWTLIRLSLPLMVNLRELLSPRTLPGRPKTRLLPIVEDGSVIPFQLERFIWMTKAPYHDPQRALVFLGTQHKLKHLGWCVVADPPSAKIPRTLSRLDAFSYCIPSLLSGRSIQELRWSSDDNSSAGYSSSLKLIECIVHMSDFRLLRVLSLSTHLADLVLHQMCRQDVSPFVHLEVLMVDSLCLLKYDYFSQLFSKLPRVTRLVFPAPYAHGAHLITLPILKGLVRKAFKEIGNLQYVDVYFQELSGYRRWRYGLLLPEVLDMSADSMFLEL</sequence>
<evidence type="ECO:0000313" key="1">
    <source>
        <dbReference type="EMBL" id="PPQ80890.1"/>
    </source>
</evidence>
<proteinExistence type="predicted"/>
<evidence type="ECO:0008006" key="3">
    <source>
        <dbReference type="Google" id="ProtNLM"/>
    </source>
</evidence>
<dbReference type="InParanoid" id="A0A409WQX5"/>
<dbReference type="EMBL" id="NHYD01003305">
    <property type="protein sequence ID" value="PPQ80890.1"/>
    <property type="molecule type" value="Genomic_DNA"/>
</dbReference>
<evidence type="ECO:0000313" key="2">
    <source>
        <dbReference type="Proteomes" id="UP000283269"/>
    </source>
</evidence>
<dbReference type="Proteomes" id="UP000283269">
    <property type="component" value="Unassembled WGS sequence"/>
</dbReference>